<gene>
    <name evidence="2" type="ORF">POCTA_138.1.T0440113</name>
</gene>
<proteinExistence type="predicted"/>
<keyword evidence="1" id="KW-0472">Membrane</keyword>
<evidence type="ECO:0000313" key="3">
    <source>
        <dbReference type="Proteomes" id="UP000683925"/>
    </source>
</evidence>
<dbReference type="AlphaFoldDB" id="A0A8S1UII2"/>
<dbReference type="Proteomes" id="UP000683925">
    <property type="component" value="Unassembled WGS sequence"/>
</dbReference>
<evidence type="ECO:0000256" key="1">
    <source>
        <dbReference type="SAM" id="Phobius"/>
    </source>
</evidence>
<organism evidence="2 3">
    <name type="scientific">Paramecium octaurelia</name>
    <dbReference type="NCBI Taxonomy" id="43137"/>
    <lineage>
        <taxon>Eukaryota</taxon>
        <taxon>Sar</taxon>
        <taxon>Alveolata</taxon>
        <taxon>Ciliophora</taxon>
        <taxon>Intramacronucleata</taxon>
        <taxon>Oligohymenophorea</taxon>
        <taxon>Peniculida</taxon>
        <taxon>Parameciidae</taxon>
        <taxon>Paramecium</taxon>
    </lineage>
</organism>
<dbReference type="OrthoDB" id="10254310at2759"/>
<sequence>MAYFGNNQQCGELQELYAYLNDLNFEKKQEVLLKKLICYQDCKESIASMTSRERCVTIFEQFIKHRDDKLAIILIPLQRELFLIKTRLWLSKISAKMFVNQKIHSIRTFGCIRVFKLNEYLIKSFKDCIQDDDRYVHKKKQLLYFQRKYCFGKFILSMREVEVVNGKQLIQLSPKIKQKLLLIFILYYLATYDPVDQNQLKLLLKEYYQDQVLSILLQFSVLLILSSIYQITLIMEILVKNLCKKISLSLIYQFS</sequence>
<comment type="caution">
    <text evidence="2">The sequence shown here is derived from an EMBL/GenBank/DDBJ whole genome shotgun (WGS) entry which is preliminary data.</text>
</comment>
<reference evidence="2" key="1">
    <citation type="submission" date="2021-01" db="EMBL/GenBank/DDBJ databases">
        <authorList>
            <consortium name="Genoscope - CEA"/>
            <person name="William W."/>
        </authorList>
    </citation>
    <scope>NUCLEOTIDE SEQUENCE</scope>
</reference>
<protein>
    <recommendedName>
        <fullName evidence="4">Transmembrane protein</fullName>
    </recommendedName>
</protein>
<keyword evidence="1" id="KW-0812">Transmembrane</keyword>
<feature type="transmembrane region" description="Helical" evidence="1">
    <location>
        <begin position="215"/>
        <end position="239"/>
    </location>
</feature>
<accession>A0A8S1UII2</accession>
<dbReference type="EMBL" id="CAJJDP010000044">
    <property type="protein sequence ID" value="CAD8163953.1"/>
    <property type="molecule type" value="Genomic_DNA"/>
</dbReference>
<evidence type="ECO:0008006" key="4">
    <source>
        <dbReference type="Google" id="ProtNLM"/>
    </source>
</evidence>
<keyword evidence="3" id="KW-1185">Reference proteome</keyword>
<keyword evidence="1" id="KW-1133">Transmembrane helix</keyword>
<name>A0A8S1UII2_PAROT</name>
<evidence type="ECO:0000313" key="2">
    <source>
        <dbReference type="EMBL" id="CAD8163953.1"/>
    </source>
</evidence>